<dbReference type="CDD" id="cd00038">
    <property type="entry name" value="CAP_ED"/>
    <property type="match status" value="1"/>
</dbReference>
<dbReference type="InterPro" id="IPR000595">
    <property type="entry name" value="cNMP-bd_dom"/>
</dbReference>
<evidence type="ECO:0000259" key="1">
    <source>
        <dbReference type="Pfam" id="PF00027"/>
    </source>
</evidence>
<accession>A0A5S9Q7R1</accession>
<dbReference type="Gene3D" id="2.60.120.10">
    <property type="entry name" value="Jelly Rolls"/>
    <property type="match status" value="1"/>
</dbReference>
<organism evidence="2 3">
    <name type="scientific">BD1-7 clade bacterium</name>
    <dbReference type="NCBI Taxonomy" id="2029982"/>
    <lineage>
        <taxon>Bacteria</taxon>
        <taxon>Pseudomonadati</taxon>
        <taxon>Pseudomonadota</taxon>
        <taxon>Gammaproteobacteria</taxon>
        <taxon>Cellvibrionales</taxon>
        <taxon>Spongiibacteraceae</taxon>
        <taxon>BD1-7 clade</taxon>
    </lineage>
</organism>
<dbReference type="OrthoDB" id="9798104at2"/>
<feature type="domain" description="Cyclic nucleotide-binding" evidence="1">
    <location>
        <begin position="27"/>
        <end position="109"/>
    </location>
</feature>
<dbReference type="AlphaFoldDB" id="A0A5S9Q7R1"/>
<dbReference type="Pfam" id="PF00027">
    <property type="entry name" value="cNMP_binding"/>
    <property type="match status" value="1"/>
</dbReference>
<keyword evidence="3" id="KW-1185">Reference proteome</keyword>
<reference evidence="2 3" key="1">
    <citation type="submission" date="2019-11" db="EMBL/GenBank/DDBJ databases">
        <authorList>
            <person name="Holert J."/>
        </authorList>
    </citation>
    <scope>NUCLEOTIDE SEQUENCE [LARGE SCALE GENOMIC DNA]</scope>
    <source>
        <strain evidence="2">SB11_3</strain>
    </source>
</reference>
<dbReference type="InterPro" id="IPR014710">
    <property type="entry name" value="RmlC-like_jellyroll"/>
</dbReference>
<proteinExistence type="predicted"/>
<protein>
    <recommendedName>
        <fullName evidence="1">Cyclic nucleotide-binding domain-containing protein</fullName>
    </recommendedName>
</protein>
<dbReference type="Proteomes" id="UP000441399">
    <property type="component" value="Unassembled WGS sequence"/>
</dbReference>
<name>A0A5S9Q7R1_9GAMM</name>
<evidence type="ECO:0000313" key="3">
    <source>
        <dbReference type="Proteomes" id="UP000441399"/>
    </source>
</evidence>
<evidence type="ECO:0000313" key="2">
    <source>
        <dbReference type="EMBL" id="CAA0113307.1"/>
    </source>
</evidence>
<sequence>MKETPNPPLNTQILQQFSDDWNYLDVSAKNVLLRPGQQPDTLLYVDKGILRVCVDSHDGKSFNKTFVIEGMFYADLYHFWTNTPTNYMIETLEACKIRTVPLALVEQYTNNNAAFQRLFLTYMKSRYIRHEQREISLQTLSAKERYIEFKQLVGPMENRIAAYHIASYLGMTEVNLSRIKRELSSTELTTSPS</sequence>
<dbReference type="InterPro" id="IPR018490">
    <property type="entry name" value="cNMP-bd_dom_sf"/>
</dbReference>
<dbReference type="EMBL" id="CACSIO010000016">
    <property type="protein sequence ID" value="CAA0113307.1"/>
    <property type="molecule type" value="Genomic_DNA"/>
</dbReference>
<dbReference type="SUPFAM" id="SSF51206">
    <property type="entry name" value="cAMP-binding domain-like"/>
    <property type="match status" value="1"/>
</dbReference>
<gene>
    <name evidence="2" type="ORF">OPDIPICF_04710</name>
</gene>